<sequence>MLTYFALSNDNPDSVAKHESEDFVYKPSPNVVSDTKERRYYSSSSQTYILPCDEEEQYRLNMQHILFEKLFDGHVLSSVKNNLQPGSTVVDFGCGTGAWVIDMAKSYPDSTFIGVDIANVFPNDNLPPNVSFSIMDISKPLDFKDNSLDFVNSRLLLGGLQKEKWATMLTEWYRIVKPGGIVQLMEVDFMAADIVPGAERFIKGLHDLMEERGLDFFVAVKLPALLRCNGFNVVERNARKMEFYGTDLSKMVADNWDRLNLGFKGGLVKYICPEDPDSYEVLLEGGIKACIEQRWFKRAVGVVGRKPVV</sequence>
<proteinExistence type="predicted"/>
<dbReference type="RefSeq" id="XP_018294180.1">
    <property type="nucleotide sequence ID" value="XM_018430938.1"/>
</dbReference>
<evidence type="ECO:0000313" key="2">
    <source>
        <dbReference type="EMBL" id="OAD76140.1"/>
    </source>
</evidence>
<dbReference type="OrthoDB" id="2013972at2759"/>
<dbReference type="AlphaFoldDB" id="A0A167NKH7"/>
<gene>
    <name evidence="2" type="ORF">PHYBLDRAFT_143124</name>
</gene>
<dbReference type="EMBL" id="KV440976">
    <property type="protein sequence ID" value="OAD76140.1"/>
    <property type="molecule type" value="Genomic_DNA"/>
</dbReference>
<feature type="domain" description="Methyltransferase" evidence="1">
    <location>
        <begin position="89"/>
        <end position="180"/>
    </location>
</feature>
<name>A0A167NKH7_PHYB8</name>
<accession>A0A167NKH7</accession>
<dbReference type="CDD" id="cd02440">
    <property type="entry name" value="AdoMet_MTases"/>
    <property type="match status" value="1"/>
</dbReference>
<dbReference type="Gene3D" id="3.40.50.150">
    <property type="entry name" value="Vaccinia Virus protein VP39"/>
    <property type="match status" value="1"/>
</dbReference>
<dbReference type="STRING" id="763407.A0A167NKH7"/>
<protein>
    <recommendedName>
        <fullName evidence="1">Methyltransferase domain-containing protein</fullName>
    </recommendedName>
</protein>
<evidence type="ECO:0000313" key="3">
    <source>
        <dbReference type="Proteomes" id="UP000077315"/>
    </source>
</evidence>
<keyword evidence="3" id="KW-1185">Reference proteome</keyword>
<dbReference type="InterPro" id="IPR041698">
    <property type="entry name" value="Methyltransf_25"/>
</dbReference>
<dbReference type="Proteomes" id="UP000077315">
    <property type="component" value="Unassembled WGS sequence"/>
</dbReference>
<dbReference type="PANTHER" id="PTHR43591:SF24">
    <property type="entry name" value="2-METHOXY-6-POLYPRENYL-1,4-BENZOQUINOL METHYLASE, MITOCHONDRIAL"/>
    <property type="match status" value="1"/>
</dbReference>
<dbReference type="InterPro" id="IPR029063">
    <property type="entry name" value="SAM-dependent_MTases_sf"/>
</dbReference>
<dbReference type="PANTHER" id="PTHR43591">
    <property type="entry name" value="METHYLTRANSFERASE"/>
    <property type="match status" value="1"/>
</dbReference>
<dbReference type="VEuPathDB" id="FungiDB:PHYBLDRAFT_143124"/>
<dbReference type="Pfam" id="PF13649">
    <property type="entry name" value="Methyltransf_25"/>
    <property type="match status" value="1"/>
</dbReference>
<dbReference type="SUPFAM" id="SSF53335">
    <property type="entry name" value="S-adenosyl-L-methionine-dependent methyltransferases"/>
    <property type="match status" value="1"/>
</dbReference>
<dbReference type="GeneID" id="28991844"/>
<dbReference type="InParanoid" id="A0A167NKH7"/>
<organism evidence="2 3">
    <name type="scientific">Phycomyces blakesleeanus (strain ATCC 8743b / DSM 1359 / FGSC 10004 / NBRC 33097 / NRRL 1555)</name>
    <dbReference type="NCBI Taxonomy" id="763407"/>
    <lineage>
        <taxon>Eukaryota</taxon>
        <taxon>Fungi</taxon>
        <taxon>Fungi incertae sedis</taxon>
        <taxon>Mucoromycota</taxon>
        <taxon>Mucoromycotina</taxon>
        <taxon>Mucoromycetes</taxon>
        <taxon>Mucorales</taxon>
        <taxon>Phycomycetaceae</taxon>
        <taxon>Phycomyces</taxon>
    </lineage>
</organism>
<evidence type="ECO:0000259" key="1">
    <source>
        <dbReference type="Pfam" id="PF13649"/>
    </source>
</evidence>
<dbReference type="GO" id="GO:0008168">
    <property type="term" value="F:methyltransferase activity"/>
    <property type="evidence" value="ECO:0007669"/>
    <property type="project" value="TreeGrafter"/>
</dbReference>
<reference evidence="3" key="1">
    <citation type="submission" date="2015-06" db="EMBL/GenBank/DDBJ databases">
        <title>Expansion of signal transduction pathways in fungi by whole-genome duplication.</title>
        <authorList>
            <consortium name="DOE Joint Genome Institute"/>
            <person name="Corrochano L.M."/>
            <person name="Kuo A."/>
            <person name="Marcet-Houben M."/>
            <person name="Polaino S."/>
            <person name="Salamov A."/>
            <person name="Villalobos J.M."/>
            <person name="Alvarez M.I."/>
            <person name="Avalos J."/>
            <person name="Benito E.P."/>
            <person name="Benoit I."/>
            <person name="Burger G."/>
            <person name="Camino L.P."/>
            <person name="Canovas D."/>
            <person name="Cerda-Olmedo E."/>
            <person name="Cheng J.-F."/>
            <person name="Dominguez A."/>
            <person name="Elias M."/>
            <person name="Eslava A.P."/>
            <person name="Glaser F."/>
            <person name="Grimwood J."/>
            <person name="Gutierrez G."/>
            <person name="Heitman J."/>
            <person name="Henrissat B."/>
            <person name="Iturriaga E.A."/>
            <person name="Lang B.F."/>
            <person name="Lavin J.L."/>
            <person name="Lee S."/>
            <person name="Li W."/>
            <person name="Lindquist E."/>
            <person name="Lopez-Garcia S."/>
            <person name="Luque E.M."/>
            <person name="Marcos A.T."/>
            <person name="Martin J."/>
            <person name="McCluskey K."/>
            <person name="Medina H.R."/>
            <person name="Miralles-Duran A."/>
            <person name="Miyazaki A."/>
            <person name="Munoz-Torres E."/>
            <person name="Oguiza J.A."/>
            <person name="Ohm R."/>
            <person name="Olmedo M."/>
            <person name="Orejas M."/>
            <person name="Ortiz-Castellanos L."/>
            <person name="Pisabarro A.G."/>
            <person name="Rodriguez-Romero J."/>
            <person name="Ruiz-Herrera J."/>
            <person name="Ruiz-Vazquez R."/>
            <person name="Sanz C."/>
            <person name="Schackwitz W."/>
            <person name="Schmutz J."/>
            <person name="Shahriari M."/>
            <person name="Shelest E."/>
            <person name="Silva-Franco F."/>
            <person name="Soanes D."/>
            <person name="Syed K."/>
            <person name="Tagua V.G."/>
            <person name="Talbot N.J."/>
            <person name="Thon M."/>
            <person name="De vries R.P."/>
            <person name="Wiebenga A."/>
            <person name="Yadav J.S."/>
            <person name="Braun E.L."/>
            <person name="Baker S."/>
            <person name="Garre V."/>
            <person name="Horwitz B."/>
            <person name="Torres-Martinez S."/>
            <person name="Idnurm A."/>
            <person name="Herrera-Estrella A."/>
            <person name="Gabaldon T."/>
            <person name="Grigoriev I.V."/>
        </authorList>
    </citation>
    <scope>NUCLEOTIDE SEQUENCE [LARGE SCALE GENOMIC DNA]</scope>
    <source>
        <strain evidence="3">NRRL 1555(-)</strain>
    </source>
</reference>